<protein>
    <recommendedName>
        <fullName evidence="1">Amidase domain-containing protein</fullName>
    </recommendedName>
</protein>
<dbReference type="EMBL" id="UINC01007279">
    <property type="protein sequence ID" value="SVA32430.1"/>
    <property type="molecule type" value="Genomic_DNA"/>
</dbReference>
<dbReference type="PANTHER" id="PTHR11895:SF76">
    <property type="entry name" value="INDOLEACETAMIDE HYDROLASE"/>
    <property type="match status" value="1"/>
</dbReference>
<feature type="domain" description="Amidase" evidence="1">
    <location>
        <begin position="61"/>
        <end position="485"/>
    </location>
</feature>
<feature type="non-terminal residue" evidence="2">
    <location>
        <position position="1"/>
    </location>
</feature>
<dbReference type="InterPro" id="IPR000120">
    <property type="entry name" value="Amidase"/>
</dbReference>
<dbReference type="InterPro" id="IPR020556">
    <property type="entry name" value="Amidase_CS"/>
</dbReference>
<dbReference type="PANTHER" id="PTHR11895">
    <property type="entry name" value="TRANSAMIDASE"/>
    <property type="match status" value="1"/>
</dbReference>
<evidence type="ECO:0000259" key="1">
    <source>
        <dbReference type="Pfam" id="PF01425"/>
    </source>
</evidence>
<proteinExistence type="predicted"/>
<dbReference type="PROSITE" id="PS00571">
    <property type="entry name" value="AMIDASES"/>
    <property type="match status" value="1"/>
</dbReference>
<reference evidence="2" key="1">
    <citation type="submission" date="2018-05" db="EMBL/GenBank/DDBJ databases">
        <authorList>
            <person name="Lanie J.A."/>
            <person name="Ng W.-L."/>
            <person name="Kazmierczak K.M."/>
            <person name="Andrzejewski T.M."/>
            <person name="Davidsen T.M."/>
            <person name="Wayne K.J."/>
            <person name="Tettelin H."/>
            <person name="Glass J.I."/>
            <person name="Rusch D."/>
            <person name="Podicherti R."/>
            <person name="Tsui H.-C.T."/>
            <person name="Winkler M.E."/>
        </authorList>
    </citation>
    <scope>NUCLEOTIDE SEQUENCE</scope>
</reference>
<accession>A0A381UWE4</accession>
<dbReference type="SUPFAM" id="SSF75304">
    <property type="entry name" value="Amidase signature (AS) enzymes"/>
    <property type="match status" value="1"/>
</dbReference>
<gene>
    <name evidence="2" type="ORF">METZ01_LOCUS85284</name>
</gene>
<dbReference type="InterPro" id="IPR023631">
    <property type="entry name" value="Amidase_dom"/>
</dbReference>
<sequence>VVNAAGTAGNRILPLLPNLSNHSYNRPFGHAWLAMSELDLCFLTATELAGRIATKNVSAREVMTAHLEQIEHVNPKVNAIVTLVAEQAMAAAGKADEAIARDESVGPLHGIPVAHKDLIPTRGIRTTLGSRVFADQIPDHDGLIVERLRDAGALTIGKTNTPEFGAGSQTFNEVFGATRNPYDLTKTCGGSSGGAAVAVATGMTPIADGTDFGGSLRNPAGFCNVVGLRPSAGRVPVWPTPAPEFRLDVQGPIARTVEDIALMLSVIAGPDARSPIALPEPGLSFRQSLIRDFSGTRIAWSRSLGGLPVDGRVTAVVEPNRAIFETLGCQVDDAEPVLSDADEIFRVWRAWYYEFAFGKLLDSHRAVLKDTVVWNIEEGRRLNAQQLDRTTVAWAKLTQRVEEFFETFAFLVLPVSQVPPFDINTPYVTEINGEVLQTYLDWMRSCYFISVTGLPAIAVPCGFTNTGLPVGIQIVGRPEDDFGLLQLAYAFEQVTGVGQHRPAIAGAG</sequence>
<organism evidence="2">
    <name type="scientific">marine metagenome</name>
    <dbReference type="NCBI Taxonomy" id="408172"/>
    <lineage>
        <taxon>unclassified sequences</taxon>
        <taxon>metagenomes</taxon>
        <taxon>ecological metagenomes</taxon>
    </lineage>
</organism>
<dbReference type="AlphaFoldDB" id="A0A381UWE4"/>
<dbReference type="Gene3D" id="3.90.1300.10">
    <property type="entry name" value="Amidase signature (AS) domain"/>
    <property type="match status" value="1"/>
</dbReference>
<evidence type="ECO:0000313" key="2">
    <source>
        <dbReference type="EMBL" id="SVA32430.1"/>
    </source>
</evidence>
<dbReference type="NCBIfam" id="NF005686">
    <property type="entry name" value="PRK07486.1"/>
    <property type="match status" value="1"/>
</dbReference>
<dbReference type="Pfam" id="PF01425">
    <property type="entry name" value="Amidase"/>
    <property type="match status" value="1"/>
</dbReference>
<name>A0A381UWE4_9ZZZZ</name>
<dbReference type="InterPro" id="IPR036928">
    <property type="entry name" value="AS_sf"/>
</dbReference>
<dbReference type="GO" id="GO:0003824">
    <property type="term" value="F:catalytic activity"/>
    <property type="evidence" value="ECO:0007669"/>
    <property type="project" value="InterPro"/>
</dbReference>